<protein>
    <recommendedName>
        <fullName evidence="2">histidine kinase</fullName>
        <ecNumber evidence="2">2.7.13.3</ecNumber>
    </recommendedName>
</protein>
<dbReference type="EMBL" id="JBHSZI010000001">
    <property type="protein sequence ID" value="MFC7059732.1"/>
    <property type="molecule type" value="Genomic_DNA"/>
</dbReference>
<evidence type="ECO:0000256" key="9">
    <source>
        <dbReference type="SAM" id="Phobius"/>
    </source>
</evidence>
<keyword evidence="3" id="KW-0597">Phosphoprotein</keyword>
<evidence type="ECO:0000256" key="2">
    <source>
        <dbReference type="ARBA" id="ARBA00012438"/>
    </source>
</evidence>
<keyword evidence="13" id="KW-1185">Reference proteome</keyword>
<dbReference type="EC" id="2.7.13.3" evidence="2"/>
<dbReference type="InterPro" id="IPR005467">
    <property type="entry name" value="His_kinase_dom"/>
</dbReference>
<dbReference type="PANTHER" id="PTHR44936:SF10">
    <property type="entry name" value="SENSOR PROTEIN RSTB"/>
    <property type="match status" value="1"/>
</dbReference>
<dbReference type="PROSITE" id="PS50885">
    <property type="entry name" value="HAMP"/>
    <property type="match status" value="1"/>
</dbReference>
<proteinExistence type="predicted"/>
<feature type="domain" description="Histidine kinase" evidence="10">
    <location>
        <begin position="292"/>
        <end position="494"/>
    </location>
</feature>
<dbReference type="InterPro" id="IPR036890">
    <property type="entry name" value="HATPase_C_sf"/>
</dbReference>
<dbReference type="SUPFAM" id="SSF55874">
    <property type="entry name" value="ATPase domain of HSP90 chaperone/DNA topoisomerase II/histidine kinase"/>
    <property type="match status" value="1"/>
</dbReference>
<comment type="catalytic activity">
    <reaction evidence="1">
        <text>ATP + protein L-histidine = ADP + protein N-phospho-L-histidine.</text>
        <dbReference type="EC" id="2.7.13.3"/>
    </reaction>
</comment>
<evidence type="ECO:0000256" key="7">
    <source>
        <dbReference type="ARBA" id="ARBA00022840"/>
    </source>
</evidence>
<keyword evidence="7 12" id="KW-0067">ATP-binding</keyword>
<gene>
    <name evidence="12" type="ORF">ACFQQG_18000</name>
</gene>
<keyword evidence="6" id="KW-0418">Kinase</keyword>
<comment type="caution">
    <text evidence="12">The sequence shown here is derived from an EMBL/GenBank/DDBJ whole genome shotgun (WGS) entry which is preliminary data.</text>
</comment>
<sequence>MTDDAETDLRDRSERLSSFLDTELRKQQQVVEFAATDRRALNHGTATQRSMLESFVDTTAFNGVSVVNTTGKIQALVTDEGYQPEIVDSDISNRTYVQRALGGEPYISRPLRAKTGNRIVVMSGPVTVDGEVRGSINAAYHLNSTEMFAGLASENEAGSVTVESNGLVLYSTLKDEETLTKSADLDAVDWTVTAHYDKNAVNASAKQLAVFQGLMGLVLLGTLAAFGWWVYRAQILQINQLLGQLNALEQRQYDQRIELDGGHEWEQIGQALGELRESLTQREQMLLVHNRILRHNLRNKLNVIRSRAEILDNKNGSSSETAEIQQATDTLLGLADRARTTERLLDPPDEDAQTDIADVVRERTDTIATSHPELSVNVSAPETEYVACGTEIGTAIEELLQNVVDHAGPEPTAHVTVAEAGDCTVVRIEDDGDGIPDSEAKLVSGDHDITQLQHTVGIGLRLVDWIVSRYDGTFRVPQTDENGCLVEMELPRAPSETPSQPHSTRTST</sequence>
<dbReference type="Pfam" id="PF02518">
    <property type="entry name" value="HATPase_c"/>
    <property type="match status" value="1"/>
</dbReference>
<dbReference type="Gene3D" id="3.30.565.10">
    <property type="entry name" value="Histidine kinase-like ATPase, C-terminal domain"/>
    <property type="match status" value="1"/>
</dbReference>
<dbReference type="GO" id="GO:0004673">
    <property type="term" value="F:protein histidine kinase activity"/>
    <property type="evidence" value="ECO:0007669"/>
    <property type="project" value="UniProtKB-EC"/>
</dbReference>
<evidence type="ECO:0000256" key="1">
    <source>
        <dbReference type="ARBA" id="ARBA00000085"/>
    </source>
</evidence>
<evidence type="ECO:0000259" key="10">
    <source>
        <dbReference type="PROSITE" id="PS50109"/>
    </source>
</evidence>
<evidence type="ECO:0000313" key="13">
    <source>
        <dbReference type="Proteomes" id="UP001596445"/>
    </source>
</evidence>
<dbReference type="AlphaFoldDB" id="A0ABD5W6Y9"/>
<keyword evidence="8" id="KW-0807">Transducer</keyword>
<keyword evidence="9" id="KW-1133">Transmembrane helix</keyword>
<reference evidence="12 13" key="1">
    <citation type="journal article" date="2019" name="Int. J. Syst. Evol. Microbiol.">
        <title>The Global Catalogue of Microorganisms (GCM) 10K type strain sequencing project: providing services to taxonomists for standard genome sequencing and annotation.</title>
        <authorList>
            <consortium name="The Broad Institute Genomics Platform"/>
            <consortium name="The Broad Institute Genome Sequencing Center for Infectious Disease"/>
            <person name="Wu L."/>
            <person name="Ma J."/>
        </authorList>
    </citation>
    <scope>NUCLEOTIDE SEQUENCE [LARGE SCALE GENOMIC DNA]</scope>
    <source>
        <strain evidence="12 13">JCM 30072</strain>
    </source>
</reference>
<evidence type="ECO:0000256" key="8">
    <source>
        <dbReference type="ARBA" id="ARBA00023224"/>
    </source>
</evidence>
<dbReference type="GO" id="GO:0007165">
    <property type="term" value="P:signal transduction"/>
    <property type="evidence" value="ECO:0007669"/>
    <property type="project" value="UniProtKB-KW"/>
</dbReference>
<accession>A0ABD5W6Y9</accession>
<dbReference type="RefSeq" id="WP_267162530.1">
    <property type="nucleotide sequence ID" value="NZ_CP112972.1"/>
</dbReference>
<keyword evidence="9" id="KW-0472">Membrane</keyword>
<dbReference type="Gene3D" id="3.30.450.20">
    <property type="entry name" value="PAS domain"/>
    <property type="match status" value="1"/>
</dbReference>
<evidence type="ECO:0000256" key="4">
    <source>
        <dbReference type="ARBA" id="ARBA00022679"/>
    </source>
</evidence>
<dbReference type="CDD" id="cd12914">
    <property type="entry name" value="PDC1_DGC_like"/>
    <property type="match status" value="1"/>
</dbReference>
<dbReference type="GeneID" id="76631933"/>
<dbReference type="InterPro" id="IPR050980">
    <property type="entry name" value="2C_sensor_his_kinase"/>
</dbReference>
<dbReference type="InterPro" id="IPR003660">
    <property type="entry name" value="HAMP_dom"/>
</dbReference>
<evidence type="ECO:0000313" key="12">
    <source>
        <dbReference type="EMBL" id="MFC7059732.1"/>
    </source>
</evidence>
<dbReference type="GO" id="GO:0005524">
    <property type="term" value="F:ATP binding"/>
    <property type="evidence" value="ECO:0007669"/>
    <property type="project" value="UniProtKB-KW"/>
</dbReference>
<keyword evidence="4" id="KW-0808">Transferase</keyword>
<organism evidence="12 13">
    <name type="scientific">Halovenus salina</name>
    <dbReference type="NCBI Taxonomy" id="1510225"/>
    <lineage>
        <taxon>Archaea</taxon>
        <taxon>Methanobacteriati</taxon>
        <taxon>Methanobacteriota</taxon>
        <taxon>Stenosarchaea group</taxon>
        <taxon>Halobacteria</taxon>
        <taxon>Halobacteriales</taxon>
        <taxon>Haloarculaceae</taxon>
        <taxon>Halovenus</taxon>
    </lineage>
</organism>
<evidence type="ECO:0000256" key="5">
    <source>
        <dbReference type="ARBA" id="ARBA00022741"/>
    </source>
</evidence>
<dbReference type="SMART" id="SM00387">
    <property type="entry name" value="HATPase_c"/>
    <property type="match status" value="1"/>
</dbReference>
<dbReference type="Proteomes" id="UP001596445">
    <property type="component" value="Unassembled WGS sequence"/>
</dbReference>
<evidence type="ECO:0000256" key="3">
    <source>
        <dbReference type="ARBA" id="ARBA00022553"/>
    </source>
</evidence>
<dbReference type="InterPro" id="IPR003594">
    <property type="entry name" value="HATPase_dom"/>
</dbReference>
<keyword evidence="9" id="KW-0812">Transmembrane</keyword>
<evidence type="ECO:0000259" key="11">
    <source>
        <dbReference type="PROSITE" id="PS50885"/>
    </source>
</evidence>
<feature type="domain" description="HAMP" evidence="11">
    <location>
        <begin position="232"/>
        <end position="284"/>
    </location>
</feature>
<name>A0ABD5W6Y9_9EURY</name>
<dbReference type="CDD" id="cd00075">
    <property type="entry name" value="HATPase"/>
    <property type="match status" value="1"/>
</dbReference>
<keyword evidence="5" id="KW-0547">Nucleotide-binding</keyword>
<feature type="transmembrane region" description="Helical" evidence="9">
    <location>
        <begin position="208"/>
        <end position="231"/>
    </location>
</feature>
<evidence type="ECO:0000256" key="6">
    <source>
        <dbReference type="ARBA" id="ARBA00022777"/>
    </source>
</evidence>
<dbReference type="Gene3D" id="1.10.287.130">
    <property type="match status" value="1"/>
</dbReference>
<dbReference type="PANTHER" id="PTHR44936">
    <property type="entry name" value="SENSOR PROTEIN CREC"/>
    <property type="match status" value="1"/>
</dbReference>
<dbReference type="PROSITE" id="PS50109">
    <property type="entry name" value="HIS_KIN"/>
    <property type="match status" value="1"/>
</dbReference>